<comment type="caution">
    <text evidence="2">The sequence shown here is derived from an EMBL/GenBank/DDBJ whole genome shotgun (WGS) entry which is preliminary data.</text>
</comment>
<gene>
    <name evidence="2" type="ORF">CDAR_43461</name>
</gene>
<dbReference type="AlphaFoldDB" id="A0AAV4WHS6"/>
<dbReference type="Proteomes" id="UP001054837">
    <property type="component" value="Unassembled WGS sequence"/>
</dbReference>
<feature type="transmembrane region" description="Helical" evidence="1">
    <location>
        <begin position="6"/>
        <end position="32"/>
    </location>
</feature>
<name>A0AAV4WHS6_9ARAC</name>
<evidence type="ECO:0000256" key="1">
    <source>
        <dbReference type="SAM" id="Phobius"/>
    </source>
</evidence>
<protein>
    <submittedName>
        <fullName evidence="2">Uncharacterized protein</fullName>
    </submittedName>
</protein>
<proteinExistence type="predicted"/>
<reference evidence="2 3" key="1">
    <citation type="submission" date="2021-06" db="EMBL/GenBank/DDBJ databases">
        <title>Caerostris darwini draft genome.</title>
        <authorList>
            <person name="Kono N."/>
            <person name="Arakawa K."/>
        </authorList>
    </citation>
    <scope>NUCLEOTIDE SEQUENCE [LARGE SCALE GENOMIC DNA]</scope>
</reference>
<accession>A0AAV4WHS6</accession>
<dbReference type="EMBL" id="BPLQ01014670">
    <property type="protein sequence ID" value="GIY81923.1"/>
    <property type="molecule type" value="Genomic_DNA"/>
</dbReference>
<keyword evidence="1" id="KW-0472">Membrane</keyword>
<organism evidence="2 3">
    <name type="scientific">Caerostris darwini</name>
    <dbReference type="NCBI Taxonomy" id="1538125"/>
    <lineage>
        <taxon>Eukaryota</taxon>
        <taxon>Metazoa</taxon>
        <taxon>Ecdysozoa</taxon>
        <taxon>Arthropoda</taxon>
        <taxon>Chelicerata</taxon>
        <taxon>Arachnida</taxon>
        <taxon>Araneae</taxon>
        <taxon>Araneomorphae</taxon>
        <taxon>Entelegynae</taxon>
        <taxon>Araneoidea</taxon>
        <taxon>Araneidae</taxon>
        <taxon>Caerostris</taxon>
    </lineage>
</organism>
<evidence type="ECO:0000313" key="3">
    <source>
        <dbReference type="Proteomes" id="UP001054837"/>
    </source>
</evidence>
<keyword evidence="1" id="KW-0812">Transmembrane</keyword>
<evidence type="ECO:0000313" key="2">
    <source>
        <dbReference type="EMBL" id="GIY81923.1"/>
    </source>
</evidence>
<keyword evidence="3" id="KW-1185">Reference proteome</keyword>
<sequence>MEIVTFSFFIFLKGTLCILNFVAFTMEAIIAIDDVTAQALQRHITMADTRNRAAIYWLHGNQTTPGVLDIKGKGIDINLSKLHAEGIMFG</sequence>
<keyword evidence="1" id="KW-1133">Transmembrane helix</keyword>